<evidence type="ECO:0000313" key="2">
    <source>
        <dbReference type="Proteomes" id="UP000799771"/>
    </source>
</evidence>
<name>A0A6A6ALR5_9PLEO</name>
<accession>A0A6A6ALR5</accession>
<keyword evidence="2" id="KW-1185">Reference proteome</keyword>
<dbReference type="RefSeq" id="XP_033526883.1">
    <property type="nucleotide sequence ID" value="XM_033667454.1"/>
</dbReference>
<dbReference type="GeneID" id="54407886"/>
<evidence type="ECO:0000313" key="1">
    <source>
        <dbReference type="EMBL" id="KAF2132496.1"/>
    </source>
</evidence>
<sequence>MADIRYSSSDKHDIQIDGVRYGNKTITDGEVIRHIRDELALKHAPNLFIVNNDHMRGDPQPGVVKVLTIDYRDYPTGPHLRLSIPEGWAIPSRYRISRVMYGGLEWFDNPEDIEVLNKALLSRAGVEYDIRYNAIKECDAQAAIEARALRITNETMGGDPKPGVVKHLTVAIAGKGGDYEWLKIREGLLFPNFSTFEKFKYEHPNNENSMGNRAQAIGDAIAGGAQIVGNAIANEASNLQQRSVFEWLQPFNWVRPLINVAQDVGRH</sequence>
<proteinExistence type="predicted"/>
<dbReference type="Proteomes" id="UP000799771">
    <property type="component" value="Unassembled WGS sequence"/>
</dbReference>
<dbReference type="OrthoDB" id="5306031at2759"/>
<gene>
    <name evidence="1" type="ORF">P153DRAFT_363815</name>
</gene>
<reference evidence="1" key="1">
    <citation type="journal article" date="2020" name="Stud. Mycol.">
        <title>101 Dothideomycetes genomes: a test case for predicting lifestyles and emergence of pathogens.</title>
        <authorList>
            <person name="Haridas S."/>
            <person name="Albert R."/>
            <person name="Binder M."/>
            <person name="Bloem J."/>
            <person name="Labutti K."/>
            <person name="Salamov A."/>
            <person name="Andreopoulos B."/>
            <person name="Baker S."/>
            <person name="Barry K."/>
            <person name="Bills G."/>
            <person name="Bluhm B."/>
            <person name="Cannon C."/>
            <person name="Castanera R."/>
            <person name="Culley D."/>
            <person name="Daum C."/>
            <person name="Ezra D."/>
            <person name="Gonzalez J."/>
            <person name="Henrissat B."/>
            <person name="Kuo A."/>
            <person name="Liang C."/>
            <person name="Lipzen A."/>
            <person name="Lutzoni F."/>
            <person name="Magnuson J."/>
            <person name="Mondo S."/>
            <person name="Nolan M."/>
            <person name="Ohm R."/>
            <person name="Pangilinan J."/>
            <person name="Park H.-J."/>
            <person name="Ramirez L."/>
            <person name="Alfaro M."/>
            <person name="Sun H."/>
            <person name="Tritt A."/>
            <person name="Yoshinaga Y."/>
            <person name="Zwiers L.-H."/>
            <person name="Turgeon B."/>
            <person name="Goodwin S."/>
            <person name="Spatafora J."/>
            <person name="Crous P."/>
            <person name="Grigoriev I."/>
        </authorList>
    </citation>
    <scope>NUCLEOTIDE SEQUENCE</scope>
    <source>
        <strain evidence="1">CBS 119687</strain>
    </source>
</reference>
<dbReference type="AlphaFoldDB" id="A0A6A6ALR5"/>
<organism evidence="1 2">
    <name type="scientific">Dothidotthia symphoricarpi CBS 119687</name>
    <dbReference type="NCBI Taxonomy" id="1392245"/>
    <lineage>
        <taxon>Eukaryota</taxon>
        <taxon>Fungi</taxon>
        <taxon>Dikarya</taxon>
        <taxon>Ascomycota</taxon>
        <taxon>Pezizomycotina</taxon>
        <taxon>Dothideomycetes</taxon>
        <taxon>Pleosporomycetidae</taxon>
        <taxon>Pleosporales</taxon>
        <taxon>Dothidotthiaceae</taxon>
        <taxon>Dothidotthia</taxon>
    </lineage>
</organism>
<protein>
    <submittedName>
        <fullName evidence="1">Uncharacterized protein</fullName>
    </submittedName>
</protein>
<dbReference type="EMBL" id="ML977500">
    <property type="protein sequence ID" value="KAF2132496.1"/>
    <property type="molecule type" value="Genomic_DNA"/>
</dbReference>